<dbReference type="Proteomes" id="UP000828390">
    <property type="component" value="Unassembled WGS sequence"/>
</dbReference>
<reference evidence="2" key="1">
    <citation type="journal article" date="2019" name="bioRxiv">
        <title>The Genome of the Zebra Mussel, Dreissena polymorpha: A Resource for Invasive Species Research.</title>
        <authorList>
            <person name="McCartney M.A."/>
            <person name="Auch B."/>
            <person name="Kono T."/>
            <person name="Mallez S."/>
            <person name="Zhang Y."/>
            <person name="Obille A."/>
            <person name="Becker A."/>
            <person name="Abrahante J.E."/>
            <person name="Garbe J."/>
            <person name="Badalamenti J.P."/>
            <person name="Herman A."/>
            <person name="Mangelson H."/>
            <person name="Liachko I."/>
            <person name="Sullivan S."/>
            <person name="Sone E.D."/>
            <person name="Koren S."/>
            <person name="Silverstein K.A.T."/>
            <person name="Beckman K.B."/>
            <person name="Gohl D.M."/>
        </authorList>
    </citation>
    <scope>NUCLEOTIDE SEQUENCE</scope>
    <source>
        <strain evidence="2">Duluth1</strain>
        <tissue evidence="2">Whole animal</tissue>
    </source>
</reference>
<sequence length="125" mass="13971">MDQVIPRGTTSPEGILFRNNGSHTHEGNQFEVASDRVLQKIRQRFPTIYKKEVTSLRTREWNGDTASLVVSLPTNEGTTRPPLPKNRHDIILDGEWTSDSFSTQRGAPDPPGRENNATSTSNLMP</sequence>
<reference evidence="2" key="2">
    <citation type="submission" date="2020-11" db="EMBL/GenBank/DDBJ databases">
        <authorList>
            <person name="McCartney M.A."/>
            <person name="Auch B."/>
            <person name="Kono T."/>
            <person name="Mallez S."/>
            <person name="Becker A."/>
            <person name="Gohl D.M."/>
            <person name="Silverstein K.A.T."/>
            <person name="Koren S."/>
            <person name="Bechman K.B."/>
            <person name="Herman A."/>
            <person name="Abrahante J.E."/>
            <person name="Garbe J."/>
        </authorList>
    </citation>
    <scope>NUCLEOTIDE SEQUENCE</scope>
    <source>
        <strain evidence="2">Duluth1</strain>
        <tissue evidence="2">Whole animal</tissue>
    </source>
</reference>
<accession>A0A9D4L582</accession>
<feature type="region of interest" description="Disordered" evidence="1">
    <location>
        <begin position="1"/>
        <end position="26"/>
    </location>
</feature>
<evidence type="ECO:0000313" key="3">
    <source>
        <dbReference type="Proteomes" id="UP000828390"/>
    </source>
</evidence>
<keyword evidence="3" id="KW-1185">Reference proteome</keyword>
<comment type="caution">
    <text evidence="2">The sequence shown here is derived from an EMBL/GenBank/DDBJ whole genome shotgun (WGS) entry which is preliminary data.</text>
</comment>
<dbReference type="AlphaFoldDB" id="A0A9D4L582"/>
<organism evidence="2 3">
    <name type="scientific">Dreissena polymorpha</name>
    <name type="common">Zebra mussel</name>
    <name type="synonym">Mytilus polymorpha</name>
    <dbReference type="NCBI Taxonomy" id="45954"/>
    <lineage>
        <taxon>Eukaryota</taxon>
        <taxon>Metazoa</taxon>
        <taxon>Spiralia</taxon>
        <taxon>Lophotrochozoa</taxon>
        <taxon>Mollusca</taxon>
        <taxon>Bivalvia</taxon>
        <taxon>Autobranchia</taxon>
        <taxon>Heteroconchia</taxon>
        <taxon>Euheterodonta</taxon>
        <taxon>Imparidentia</taxon>
        <taxon>Neoheterodontei</taxon>
        <taxon>Myida</taxon>
        <taxon>Dreissenoidea</taxon>
        <taxon>Dreissenidae</taxon>
        <taxon>Dreissena</taxon>
    </lineage>
</organism>
<evidence type="ECO:0000313" key="2">
    <source>
        <dbReference type="EMBL" id="KAH3851493.1"/>
    </source>
</evidence>
<feature type="compositionally biased region" description="Polar residues" evidence="1">
    <location>
        <begin position="115"/>
        <end position="125"/>
    </location>
</feature>
<protein>
    <submittedName>
        <fullName evidence="2">Uncharacterized protein</fullName>
    </submittedName>
</protein>
<dbReference type="EMBL" id="JAIWYP010000003">
    <property type="protein sequence ID" value="KAH3851493.1"/>
    <property type="molecule type" value="Genomic_DNA"/>
</dbReference>
<evidence type="ECO:0000256" key="1">
    <source>
        <dbReference type="SAM" id="MobiDB-lite"/>
    </source>
</evidence>
<name>A0A9D4L582_DREPO</name>
<feature type="region of interest" description="Disordered" evidence="1">
    <location>
        <begin position="72"/>
        <end position="125"/>
    </location>
</feature>
<proteinExistence type="predicted"/>
<gene>
    <name evidence="2" type="ORF">DPMN_093975</name>
</gene>